<dbReference type="HOGENOM" id="CLU_083799_0_0_2"/>
<dbReference type="InterPro" id="IPR027560">
    <property type="entry name" value="PEFG-CTERM"/>
</dbReference>
<feature type="domain" description="EfeO-type cupredoxin-like" evidence="3">
    <location>
        <begin position="13"/>
        <end position="127"/>
    </location>
</feature>
<proteinExistence type="predicted"/>
<dbReference type="PANTHER" id="PTHR36507">
    <property type="entry name" value="BLL1555 PROTEIN"/>
    <property type="match status" value="1"/>
</dbReference>
<sequence>MNAKIALAAGMAAILAAVLAIPSQAAFAATVNITIVPGASTKTNDAFSPNPAQANVGDTVIWTNKDGALHTVESGSGGTPDGKFGEKPDGTPVLIPPTKTLEFKPTEAGEYPYFCSLHPAMVGTLTVAAAGGSTGGNGTATMQEGTATAQLDGKSYTVTSKSATSKVTAATITAGESVNVAFDKAGEMEVTLPKAMIDGIQSVTANGQTVQFTSTNSTDSTTIKFTAPAGATSVDITGTMVVPEFGVIAALVLAASLVAVIGVARFKGQAFGFRL</sequence>
<dbReference type="GeneID" id="74946701"/>
<dbReference type="STRING" id="926571.NVIE_014370"/>
<dbReference type="InterPro" id="IPR008972">
    <property type="entry name" value="Cupredoxin"/>
</dbReference>
<dbReference type="InterPro" id="IPR028096">
    <property type="entry name" value="EfeO_Cupredoxin"/>
</dbReference>
<evidence type="ECO:0000256" key="2">
    <source>
        <dbReference type="SAM" id="Phobius"/>
    </source>
</evidence>
<dbReference type="KEGG" id="nvn:NVIE_014370"/>
<dbReference type="InterPro" id="IPR052721">
    <property type="entry name" value="ET_Amicyanin"/>
</dbReference>
<evidence type="ECO:0000313" key="5">
    <source>
        <dbReference type="Proteomes" id="UP000027093"/>
    </source>
</evidence>
<accession>A0A060HJH3</accession>
<organism evidence="4 5">
    <name type="scientific">Nitrososphaera viennensis EN76</name>
    <dbReference type="NCBI Taxonomy" id="926571"/>
    <lineage>
        <taxon>Archaea</taxon>
        <taxon>Nitrososphaerota</taxon>
        <taxon>Nitrososphaeria</taxon>
        <taxon>Nitrososphaerales</taxon>
        <taxon>Nitrososphaeraceae</taxon>
        <taxon>Nitrososphaera</taxon>
    </lineage>
</organism>
<evidence type="ECO:0000313" key="4">
    <source>
        <dbReference type="EMBL" id="AIC15678.1"/>
    </source>
</evidence>
<dbReference type="PANTHER" id="PTHR36507:SF1">
    <property type="entry name" value="BLL1555 PROTEIN"/>
    <property type="match status" value="1"/>
</dbReference>
<keyword evidence="2" id="KW-1133">Transmembrane helix</keyword>
<gene>
    <name evidence="4" type="ORF">NVIE_014370</name>
</gene>
<dbReference type="SUPFAM" id="SSF49503">
    <property type="entry name" value="Cupredoxins"/>
    <property type="match status" value="1"/>
</dbReference>
<dbReference type="NCBIfam" id="TIGR04296">
    <property type="entry name" value="PEFG-CTERM"/>
    <property type="match status" value="1"/>
</dbReference>
<dbReference type="Proteomes" id="UP000027093">
    <property type="component" value="Chromosome"/>
</dbReference>
<keyword evidence="5" id="KW-1185">Reference proteome</keyword>
<evidence type="ECO:0000259" key="3">
    <source>
        <dbReference type="Pfam" id="PF13473"/>
    </source>
</evidence>
<dbReference type="Gene3D" id="2.60.40.420">
    <property type="entry name" value="Cupredoxins - blue copper proteins"/>
    <property type="match status" value="1"/>
</dbReference>
<keyword evidence="2" id="KW-0812">Transmembrane</keyword>
<dbReference type="Pfam" id="PF13473">
    <property type="entry name" value="Cupredoxin_1"/>
    <property type="match status" value="1"/>
</dbReference>
<reference evidence="4 5" key="1">
    <citation type="journal article" date="2014" name="Int. J. Syst. Evol. Microbiol.">
        <title>Nitrososphaera viennensis gen. nov., sp. nov., an aerobic and mesophilic, ammonia-oxidizing archaeon from soil and a member of the archaeal phylum Thaumarchaeota.</title>
        <authorList>
            <person name="Stieglmeier M."/>
            <person name="Klingl A."/>
            <person name="Alves R.J."/>
            <person name="Rittmann S.K."/>
            <person name="Melcher M."/>
            <person name="Leisch N."/>
            <person name="Schleper C."/>
        </authorList>
    </citation>
    <scope>NUCLEOTIDE SEQUENCE [LARGE SCALE GENOMIC DNA]</scope>
    <source>
        <strain evidence="4">EN76</strain>
    </source>
</reference>
<name>A0A060HJH3_9ARCH</name>
<dbReference type="AlphaFoldDB" id="A0A060HJH3"/>
<feature type="region of interest" description="Disordered" evidence="1">
    <location>
        <begin position="74"/>
        <end position="93"/>
    </location>
</feature>
<protein>
    <submittedName>
        <fullName evidence="4">Putative Copper binding protein, plastocyanin/azurin family</fullName>
    </submittedName>
</protein>
<dbReference type="OrthoDB" id="4392at2157"/>
<keyword evidence="2" id="KW-0472">Membrane</keyword>
<dbReference type="RefSeq" id="WP_075054638.1">
    <property type="nucleotide sequence ID" value="NZ_CP007536.1"/>
</dbReference>
<evidence type="ECO:0000256" key="1">
    <source>
        <dbReference type="SAM" id="MobiDB-lite"/>
    </source>
</evidence>
<dbReference type="EMBL" id="CP007536">
    <property type="protein sequence ID" value="AIC15678.1"/>
    <property type="molecule type" value="Genomic_DNA"/>
</dbReference>
<feature type="transmembrane region" description="Helical" evidence="2">
    <location>
        <begin position="245"/>
        <end position="266"/>
    </location>
</feature>